<dbReference type="PANTHER" id="PTHR13604">
    <property type="entry name" value="DC12-RELATED"/>
    <property type="match status" value="1"/>
</dbReference>
<keyword evidence="6" id="KW-0238">DNA-binding</keyword>
<keyword evidence="3" id="KW-0227">DNA damage</keyword>
<keyword evidence="10" id="KW-1185">Reference proteome</keyword>
<comment type="caution">
    <text evidence="9">The sequence shown here is derived from an EMBL/GenBank/DDBJ whole genome shotgun (WGS) entry which is preliminary data.</text>
</comment>
<name>A0ABT2PYQ2_9MOLU</name>
<proteinExistence type="inferred from homology"/>
<comment type="similarity">
    <text evidence="1 8">Belongs to the SOS response-associated peptidase family.</text>
</comment>
<evidence type="ECO:0000256" key="3">
    <source>
        <dbReference type="ARBA" id="ARBA00022763"/>
    </source>
</evidence>
<evidence type="ECO:0000256" key="5">
    <source>
        <dbReference type="ARBA" id="ARBA00023124"/>
    </source>
</evidence>
<evidence type="ECO:0000256" key="6">
    <source>
        <dbReference type="ARBA" id="ARBA00023125"/>
    </source>
</evidence>
<organism evidence="9 10">
    <name type="scientific">Paracholeplasma vituli</name>
    <dbReference type="NCBI Taxonomy" id="69473"/>
    <lineage>
        <taxon>Bacteria</taxon>
        <taxon>Bacillati</taxon>
        <taxon>Mycoplasmatota</taxon>
        <taxon>Mollicutes</taxon>
        <taxon>Acholeplasmatales</taxon>
        <taxon>Acholeplasmataceae</taxon>
        <taxon>Paracholeplasma</taxon>
    </lineage>
</organism>
<evidence type="ECO:0000256" key="4">
    <source>
        <dbReference type="ARBA" id="ARBA00022801"/>
    </source>
</evidence>
<evidence type="ECO:0000313" key="9">
    <source>
        <dbReference type="EMBL" id="MCU0105484.1"/>
    </source>
</evidence>
<evidence type="ECO:0000256" key="2">
    <source>
        <dbReference type="ARBA" id="ARBA00022670"/>
    </source>
</evidence>
<dbReference type="PANTHER" id="PTHR13604:SF0">
    <property type="entry name" value="ABASIC SITE PROCESSING PROTEIN HMCES"/>
    <property type="match status" value="1"/>
</dbReference>
<evidence type="ECO:0000256" key="8">
    <source>
        <dbReference type="RuleBase" id="RU364100"/>
    </source>
</evidence>
<evidence type="ECO:0000313" key="10">
    <source>
        <dbReference type="Proteomes" id="UP001209076"/>
    </source>
</evidence>
<evidence type="ECO:0000256" key="7">
    <source>
        <dbReference type="ARBA" id="ARBA00023239"/>
    </source>
</evidence>
<reference evidence="10" key="1">
    <citation type="submission" date="2023-07" db="EMBL/GenBank/DDBJ databases">
        <title>Novel Mycoplasma species identified in domestic and wild animals.</title>
        <authorList>
            <person name="Volokhov D.V."/>
            <person name="Furtak V.A."/>
            <person name="Zagorodnyaya T.A."/>
        </authorList>
    </citation>
    <scope>NUCLEOTIDE SEQUENCE [LARGE SCALE GENOMIC DNA]</scope>
    <source>
        <strain evidence="10">92-19</strain>
    </source>
</reference>
<keyword evidence="7" id="KW-0456">Lyase</keyword>
<keyword evidence="4 8" id="KW-0378">Hydrolase</keyword>
<dbReference type="EMBL" id="JAOEGN010000015">
    <property type="protein sequence ID" value="MCU0105484.1"/>
    <property type="molecule type" value="Genomic_DNA"/>
</dbReference>
<dbReference type="RefSeq" id="WP_262096797.1">
    <property type="nucleotide sequence ID" value="NZ_JAOEGN010000015.1"/>
</dbReference>
<sequence length="235" mass="26880">MCGRFTIAVSLDDLKDFLHETYDIEDISDQITSPRYNVAPGQDIIVVLSDKTKYRVGLIKWGFVPPFSKDDKVGYQMINARAETLSEKKAFKPSFETKRCVIIADGFFEWAQNERLKQAMRITVKNQKIFSMAGLWTTWTRKDGSNLYTCTIVTTKSNHQMSKVHERMPVILDKKAEKVWLNPEILDLNTLSQLLNTKEDIDLNIYPVTNAVGNAEFNTMECISPIKITEAPSLF</sequence>
<gene>
    <name evidence="9" type="ORF">N7603_07415</name>
</gene>
<dbReference type="Proteomes" id="UP001209076">
    <property type="component" value="Unassembled WGS sequence"/>
</dbReference>
<protein>
    <recommendedName>
        <fullName evidence="8">Abasic site processing protein</fullName>
        <ecNumber evidence="8">3.4.-.-</ecNumber>
    </recommendedName>
</protein>
<dbReference type="Pfam" id="PF02586">
    <property type="entry name" value="SRAP"/>
    <property type="match status" value="1"/>
</dbReference>
<evidence type="ECO:0000256" key="1">
    <source>
        <dbReference type="ARBA" id="ARBA00008136"/>
    </source>
</evidence>
<dbReference type="SUPFAM" id="SSF143081">
    <property type="entry name" value="BB1717-like"/>
    <property type="match status" value="1"/>
</dbReference>
<keyword evidence="2 8" id="KW-0645">Protease</keyword>
<dbReference type="EC" id="3.4.-.-" evidence="8"/>
<dbReference type="InterPro" id="IPR036590">
    <property type="entry name" value="SRAP-like"/>
</dbReference>
<dbReference type="InterPro" id="IPR003738">
    <property type="entry name" value="SRAP"/>
</dbReference>
<keyword evidence="5" id="KW-0190">Covalent protein-DNA linkage</keyword>
<accession>A0ABT2PYQ2</accession>
<dbReference type="Gene3D" id="3.90.1680.10">
    <property type="entry name" value="SOS response associated peptidase-like"/>
    <property type="match status" value="1"/>
</dbReference>